<dbReference type="InterPro" id="IPR001084">
    <property type="entry name" value="MAP_tubulin-bd_rpt"/>
</dbReference>
<dbReference type="GO" id="GO:0031175">
    <property type="term" value="P:neuron projection development"/>
    <property type="evidence" value="ECO:0007669"/>
    <property type="project" value="TreeGrafter"/>
</dbReference>
<dbReference type="PROSITE" id="PS00229">
    <property type="entry name" value="TAU_MAP_1"/>
    <property type="match status" value="1"/>
</dbReference>
<organism evidence="8 9">
    <name type="scientific">Meganyctiphanes norvegica</name>
    <name type="common">Northern krill</name>
    <name type="synonym">Thysanopoda norvegica</name>
    <dbReference type="NCBI Taxonomy" id="48144"/>
    <lineage>
        <taxon>Eukaryota</taxon>
        <taxon>Metazoa</taxon>
        <taxon>Ecdysozoa</taxon>
        <taxon>Arthropoda</taxon>
        <taxon>Crustacea</taxon>
        <taxon>Multicrustacea</taxon>
        <taxon>Malacostraca</taxon>
        <taxon>Eumalacostraca</taxon>
        <taxon>Eucarida</taxon>
        <taxon>Euphausiacea</taxon>
        <taxon>Euphausiidae</taxon>
        <taxon>Meganyctiphanes</taxon>
    </lineage>
</organism>
<feature type="non-terminal residue" evidence="8">
    <location>
        <position position="224"/>
    </location>
</feature>
<dbReference type="Proteomes" id="UP001497623">
    <property type="component" value="Unassembled WGS sequence"/>
</dbReference>
<evidence type="ECO:0000256" key="6">
    <source>
        <dbReference type="RuleBase" id="RU000686"/>
    </source>
</evidence>
<feature type="region of interest" description="Disordered" evidence="7">
    <location>
        <begin position="107"/>
        <end position="190"/>
    </location>
</feature>
<feature type="compositionally biased region" description="Polar residues" evidence="7">
    <location>
        <begin position="160"/>
        <end position="171"/>
    </location>
</feature>
<name>A0AAV2QBY1_MEGNR</name>
<dbReference type="PANTHER" id="PTHR11501">
    <property type="entry name" value="MICROTUBULE-ASSOCIATED PROTEIN"/>
    <property type="match status" value="1"/>
</dbReference>
<evidence type="ECO:0000313" key="9">
    <source>
        <dbReference type="Proteomes" id="UP001497623"/>
    </source>
</evidence>
<keyword evidence="2 6" id="KW-0963">Cytoplasm</keyword>
<keyword evidence="5 6" id="KW-0206">Cytoskeleton</keyword>
<evidence type="ECO:0000256" key="3">
    <source>
        <dbReference type="ARBA" id="ARBA00022553"/>
    </source>
</evidence>
<evidence type="ECO:0000256" key="2">
    <source>
        <dbReference type="ARBA" id="ARBA00022490"/>
    </source>
</evidence>
<accession>A0AAV2QBY1</accession>
<dbReference type="GO" id="GO:0000226">
    <property type="term" value="P:microtubule cytoskeleton organization"/>
    <property type="evidence" value="ECO:0007669"/>
    <property type="project" value="TreeGrafter"/>
</dbReference>
<dbReference type="InterPro" id="IPR027324">
    <property type="entry name" value="MAP2/MAP4/Tau"/>
</dbReference>
<evidence type="ECO:0000313" key="8">
    <source>
        <dbReference type="EMBL" id="CAL4075797.1"/>
    </source>
</evidence>
<evidence type="ECO:0000256" key="1">
    <source>
        <dbReference type="ARBA" id="ARBA00004245"/>
    </source>
</evidence>
<feature type="compositionally biased region" description="Polar residues" evidence="7">
    <location>
        <begin position="112"/>
        <end position="122"/>
    </location>
</feature>
<comment type="subcellular location">
    <subcellularLocation>
        <location evidence="1 6">Cytoplasm</location>
        <location evidence="1 6">Cytoskeleton</location>
    </subcellularLocation>
</comment>
<dbReference type="PANTHER" id="PTHR11501:SF18">
    <property type="entry name" value="MICROTUBULE-ASSOCIATED PROTEIN"/>
    <property type="match status" value="1"/>
</dbReference>
<proteinExistence type="predicted"/>
<dbReference type="AlphaFoldDB" id="A0AAV2QBY1"/>
<protein>
    <recommendedName>
        <fullName evidence="6">Microtubule-associated protein</fullName>
    </recommendedName>
</protein>
<keyword evidence="9" id="KW-1185">Reference proteome</keyword>
<reference evidence="8 9" key="1">
    <citation type="submission" date="2024-05" db="EMBL/GenBank/DDBJ databases">
        <authorList>
            <person name="Wallberg A."/>
        </authorList>
    </citation>
    <scope>NUCLEOTIDE SEQUENCE [LARGE SCALE GENOMIC DNA]</scope>
</reference>
<sequence length="224" mass="24296">MALMADLDVDSIANIAMRSQHHSAQAGNGIATSVRHLTVPRMVRYFHTKIQLEHASYSLPYYMYKEEGHDSGVDESTQAKVEVSCLSLSSTRSSLKLELDIIIKKNKDQENGAPSRSTSKGSKGSPRKRTSRSTDPSPMKGRSPQSTASTERKLPMNKVQVGTTASPNLKSVRSKIGSLDNATHRPGGGKVKIESKKIDFSKVAAPRIAAKNETYTPGGGEKKV</sequence>
<dbReference type="PROSITE" id="PS51491">
    <property type="entry name" value="TAU_MAP_2"/>
    <property type="match status" value="1"/>
</dbReference>
<dbReference type="GO" id="GO:0008017">
    <property type="term" value="F:microtubule binding"/>
    <property type="evidence" value="ECO:0007669"/>
    <property type="project" value="InterPro"/>
</dbReference>
<comment type="caution">
    <text evidence="8">The sequence shown here is derived from an EMBL/GenBank/DDBJ whole genome shotgun (WGS) entry which is preliminary data.</text>
</comment>
<dbReference type="Pfam" id="PF00418">
    <property type="entry name" value="Tubulin-binding"/>
    <property type="match status" value="1"/>
</dbReference>
<gene>
    <name evidence="8" type="ORF">MNOR_LOCUS9948</name>
</gene>
<evidence type="ECO:0000256" key="7">
    <source>
        <dbReference type="SAM" id="MobiDB-lite"/>
    </source>
</evidence>
<evidence type="ECO:0000256" key="5">
    <source>
        <dbReference type="ARBA" id="ARBA00023212"/>
    </source>
</evidence>
<keyword evidence="6" id="KW-0493">Microtubule</keyword>
<evidence type="ECO:0000256" key="4">
    <source>
        <dbReference type="ARBA" id="ARBA00022737"/>
    </source>
</evidence>
<dbReference type="GO" id="GO:0005874">
    <property type="term" value="C:microtubule"/>
    <property type="evidence" value="ECO:0007669"/>
    <property type="project" value="UniProtKB-KW"/>
</dbReference>
<keyword evidence="3" id="KW-0597">Phosphoprotein</keyword>
<dbReference type="EMBL" id="CAXKWB010004921">
    <property type="protein sequence ID" value="CAL4075797.1"/>
    <property type="molecule type" value="Genomic_DNA"/>
</dbReference>
<dbReference type="GO" id="GO:0043005">
    <property type="term" value="C:neuron projection"/>
    <property type="evidence" value="ECO:0007669"/>
    <property type="project" value="TreeGrafter"/>
</dbReference>
<keyword evidence="4" id="KW-0677">Repeat</keyword>